<reference evidence="7 9" key="1">
    <citation type="submission" date="2016-09" db="EMBL/GenBank/DDBJ databases">
        <authorList>
            <person name="Inglin R.C."/>
        </authorList>
    </citation>
    <scope>NUCLEOTIDE SEQUENCE [LARGE SCALE GENOMIC DNA]</scope>
    <source>
        <strain evidence="7 9">RI-517</strain>
    </source>
</reference>
<dbReference type="GeneID" id="57132244"/>
<dbReference type="Proteomes" id="UP000234349">
    <property type="component" value="Unassembled WGS sequence"/>
</dbReference>
<keyword evidence="3 5" id="KW-1133">Transmembrane helix</keyword>
<dbReference type="InterPro" id="IPR022764">
    <property type="entry name" value="Peptidase_S54_rhomboid_dom"/>
</dbReference>
<dbReference type="EMBL" id="OKRC01000002">
    <property type="protein sequence ID" value="SPE19577.1"/>
    <property type="molecule type" value="Genomic_DNA"/>
</dbReference>
<dbReference type="EMBL" id="MKGH01000019">
    <property type="protein sequence ID" value="PKX78209.1"/>
    <property type="molecule type" value="Genomic_DNA"/>
</dbReference>
<comment type="caution">
    <text evidence="8">The sequence shown here is derived from an EMBL/GenBank/DDBJ whole genome shotgun (WGS) entry which is preliminary data.</text>
</comment>
<evidence type="ECO:0000256" key="4">
    <source>
        <dbReference type="ARBA" id="ARBA00023136"/>
    </source>
</evidence>
<evidence type="ECO:0000313" key="8">
    <source>
        <dbReference type="EMBL" id="SPE19577.1"/>
    </source>
</evidence>
<dbReference type="Proteomes" id="UP000239650">
    <property type="component" value="Unassembled WGS sequence"/>
</dbReference>
<reference evidence="8 10" key="2">
    <citation type="submission" date="2018-02" db="EMBL/GenBank/DDBJ databases">
        <authorList>
            <person name="Rodrigo-Torres L."/>
            <person name="Arahal R. D."/>
            <person name="Lucena T."/>
        </authorList>
    </citation>
    <scope>NUCLEOTIDE SEQUENCE [LARGE SCALE GENOMIC DNA]</scope>
    <source>
        <strain evidence="8 10">CECT 9267</strain>
    </source>
</reference>
<dbReference type="Pfam" id="PF01694">
    <property type="entry name" value="Rhomboid"/>
    <property type="match status" value="1"/>
</dbReference>
<feature type="domain" description="Peptidase S54 rhomboid" evidence="6">
    <location>
        <begin position="55"/>
        <end position="187"/>
    </location>
</feature>
<dbReference type="GO" id="GO:0006508">
    <property type="term" value="P:proteolysis"/>
    <property type="evidence" value="ECO:0007669"/>
    <property type="project" value="UniProtKB-KW"/>
</dbReference>
<name>A0A094Y1L7_LATSK</name>
<feature type="transmembrane region" description="Helical" evidence="5">
    <location>
        <begin position="117"/>
        <end position="135"/>
    </location>
</feature>
<organism evidence="8 10">
    <name type="scientific">Latilactobacillus sakei</name>
    <name type="common">Lactobacillus sakei</name>
    <dbReference type="NCBI Taxonomy" id="1599"/>
    <lineage>
        <taxon>Bacteria</taxon>
        <taxon>Bacillati</taxon>
        <taxon>Bacillota</taxon>
        <taxon>Bacilli</taxon>
        <taxon>Lactobacillales</taxon>
        <taxon>Lactobacillaceae</taxon>
        <taxon>Latilactobacillus</taxon>
    </lineage>
</organism>
<evidence type="ECO:0000313" key="9">
    <source>
        <dbReference type="Proteomes" id="UP000234349"/>
    </source>
</evidence>
<evidence type="ECO:0000256" key="3">
    <source>
        <dbReference type="ARBA" id="ARBA00022989"/>
    </source>
</evidence>
<comment type="subcellular location">
    <subcellularLocation>
        <location evidence="1">Membrane</location>
        <topology evidence="1">Multi-pass membrane protein</topology>
    </subcellularLocation>
</comment>
<evidence type="ECO:0000256" key="5">
    <source>
        <dbReference type="SAM" id="Phobius"/>
    </source>
</evidence>
<feature type="transmembrane region" description="Helical" evidence="5">
    <location>
        <begin position="147"/>
        <end position="165"/>
    </location>
</feature>
<feature type="transmembrane region" description="Helical" evidence="5">
    <location>
        <begin position="58"/>
        <end position="80"/>
    </location>
</feature>
<feature type="transmembrane region" description="Helical" evidence="5">
    <location>
        <begin position="201"/>
        <end position="219"/>
    </location>
</feature>
<gene>
    <name evidence="7" type="ORF">CUR37_04725</name>
    <name evidence="8" type="ORF">LAS9267_00544</name>
</gene>
<proteinExistence type="predicted"/>
<dbReference type="GO" id="GO:0004252">
    <property type="term" value="F:serine-type endopeptidase activity"/>
    <property type="evidence" value="ECO:0007669"/>
    <property type="project" value="InterPro"/>
</dbReference>
<keyword evidence="7" id="KW-0378">Hydrolase</keyword>
<feature type="transmembrane region" description="Helical" evidence="5">
    <location>
        <begin position="15"/>
        <end position="38"/>
    </location>
</feature>
<sequence length="221" mass="24124">MKVNHTTKDWREIPFVAYALIIMNVLYFGLMFVAPMIWAQGITSVQGLLAGGVVPFLMASINHISFLSLLMDCVILYFVGSQLESLIGHWRLLAIYILSSLASLITQGLFLGTGSQTITAGLAVLGIFGGFLMLGDAFKDNPVFGQIARQYWLFLFLTAGLQFVVNRNAMYGMVGGILGGFLSSMALGAPRIGKINPLNRVVSGLIYVITLILFVYLGMNR</sequence>
<evidence type="ECO:0000259" key="6">
    <source>
        <dbReference type="Pfam" id="PF01694"/>
    </source>
</evidence>
<keyword evidence="2 5" id="KW-0812">Transmembrane</keyword>
<evidence type="ECO:0000313" key="10">
    <source>
        <dbReference type="Proteomes" id="UP000239650"/>
    </source>
</evidence>
<evidence type="ECO:0000313" key="7">
    <source>
        <dbReference type="EMBL" id="PKX78209.1"/>
    </source>
</evidence>
<dbReference type="Gene3D" id="1.20.1540.10">
    <property type="entry name" value="Rhomboid-like"/>
    <property type="match status" value="1"/>
</dbReference>
<keyword evidence="4 5" id="KW-0472">Membrane</keyword>
<dbReference type="SUPFAM" id="SSF144091">
    <property type="entry name" value="Rhomboid-like"/>
    <property type="match status" value="1"/>
</dbReference>
<feature type="transmembrane region" description="Helical" evidence="5">
    <location>
        <begin position="171"/>
        <end position="189"/>
    </location>
</feature>
<accession>A0A094Y1L7</accession>
<protein>
    <submittedName>
        <fullName evidence="7">Rhomboid family intramembrane serine protease</fullName>
    </submittedName>
    <submittedName>
        <fullName evidence="8">Rhomboid family protein</fullName>
    </submittedName>
</protein>
<dbReference type="RefSeq" id="WP_016265396.1">
    <property type="nucleotide sequence ID" value="NZ_BJLN01000002.1"/>
</dbReference>
<evidence type="ECO:0000256" key="1">
    <source>
        <dbReference type="ARBA" id="ARBA00004141"/>
    </source>
</evidence>
<evidence type="ECO:0000256" key="2">
    <source>
        <dbReference type="ARBA" id="ARBA00022692"/>
    </source>
</evidence>
<dbReference type="AlphaFoldDB" id="A0A094Y1L7"/>
<keyword evidence="7" id="KW-0645">Protease</keyword>
<feature type="transmembrane region" description="Helical" evidence="5">
    <location>
        <begin position="92"/>
        <end position="111"/>
    </location>
</feature>
<dbReference type="InterPro" id="IPR035952">
    <property type="entry name" value="Rhomboid-like_sf"/>
</dbReference>
<dbReference type="GO" id="GO:0016020">
    <property type="term" value="C:membrane"/>
    <property type="evidence" value="ECO:0007669"/>
    <property type="project" value="UniProtKB-SubCell"/>
</dbReference>